<evidence type="ECO:0008006" key="3">
    <source>
        <dbReference type="Google" id="ProtNLM"/>
    </source>
</evidence>
<gene>
    <name evidence="1" type="ORF">FQP86_07025</name>
</gene>
<dbReference type="AlphaFoldDB" id="A0A558HQ61"/>
<dbReference type="EMBL" id="VNFH01000004">
    <property type="protein sequence ID" value="TVU71272.1"/>
    <property type="molecule type" value="Genomic_DNA"/>
</dbReference>
<dbReference type="SUPFAM" id="SSF53448">
    <property type="entry name" value="Nucleotide-diphospho-sugar transferases"/>
    <property type="match status" value="1"/>
</dbReference>
<proteinExistence type="predicted"/>
<dbReference type="Proteomes" id="UP000319941">
    <property type="component" value="Unassembled WGS sequence"/>
</dbReference>
<dbReference type="InterPro" id="IPR029044">
    <property type="entry name" value="Nucleotide-diphossugar_trans"/>
</dbReference>
<evidence type="ECO:0000313" key="1">
    <source>
        <dbReference type="EMBL" id="TVU71272.1"/>
    </source>
</evidence>
<comment type="caution">
    <text evidence="1">The sequence shown here is derived from an EMBL/GenBank/DDBJ whole genome shotgun (WGS) entry which is preliminary data.</text>
</comment>
<keyword evidence="2" id="KW-1185">Reference proteome</keyword>
<reference evidence="1 2" key="1">
    <citation type="submission" date="2019-07" db="EMBL/GenBank/DDBJ databases">
        <title>Diversity of Bacteria from Kongsfjorden, Arctic.</title>
        <authorList>
            <person name="Yu Y."/>
        </authorList>
    </citation>
    <scope>NUCLEOTIDE SEQUENCE [LARGE SCALE GENOMIC DNA]</scope>
    <source>
        <strain evidence="1 2">SM1923</strain>
    </source>
</reference>
<name>A0A558HQ61_9GAMM</name>
<dbReference type="RefSeq" id="WP_144727115.1">
    <property type="nucleotide sequence ID" value="NZ_CAWOWR010000097.1"/>
</dbReference>
<organism evidence="1 2">
    <name type="scientific">Cobetia crustatorum</name>
    <dbReference type="NCBI Taxonomy" id="553385"/>
    <lineage>
        <taxon>Bacteria</taxon>
        <taxon>Pseudomonadati</taxon>
        <taxon>Pseudomonadota</taxon>
        <taxon>Gammaproteobacteria</taxon>
        <taxon>Oceanospirillales</taxon>
        <taxon>Halomonadaceae</taxon>
        <taxon>Cobetia</taxon>
    </lineage>
</organism>
<sequence>MLPKVCVVSIVKDEASYIADWVAHHVYFGFDSFHFIVNRTTDATVSIIEGLTTVYSGITYEFADWIDICHPKIRGNMQQISYAKAFLELDVDYFMFLDLDEYWASQDFTSCVKKNIIANDYPNVIYYQWHAELGVKVPFKNFAPENNYYLMSLGKSLVKKGTNIDMFRIHVPVTSDRVVMSDGTKFKSKIKPPQFVHADVSAVRDHFVVHRMFRSENEYLSKLMNGSPGSTKSIKHNRKKGFITRHDAEFAFSIDPLQFAKYEDFVASFIGTVKTDVAIAQEKMIARHRDLYLSIPGLYIQDKALLKSSLKGITNEPVLSLIDELQALEPSHDAYLERSQYYESVNEETLATAYRIGLESFSK</sequence>
<accession>A0A558HQ61</accession>
<protein>
    <recommendedName>
        <fullName evidence="3">Glycosyltransferase family 2 protein</fullName>
    </recommendedName>
</protein>
<evidence type="ECO:0000313" key="2">
    <source>
        <dbReference type="Proteomes" id="UP000319941"/>
    </source>
</evidence>
<dbReference type="Pfam" id="PF13704">
    <property type="entry name" value="Glyco_tranf_2_4"/>
    <property type="match status" value="1"/>
</dbReference>
<dbReference type="OrthoDB" id="3760425at2"/>